<dbReference type="OrthoDB" id="5398391at2759"/>
<organism evidence="3 4">
    <name type="scientific">Phanerochaete sordida</name>
    <dbReference type="NCBI Taxonomy" id="48140"/>
    <lineage>
        <taxon>Eukaryota</taxon>
        <taxon>Fungi</taxon>
        <taxon>Dikarya</taxon>
        <taxon>Basidiomycota</taxon>
        <taxon>Agaricomycotina</taxon>
        <taxon>Agaricomycetes</taxon>
        <taxon>Polyporales</taxon>
        <taxon>Phanerochaetaceae</taxon>
        <taxon>Phanerochaete</taxon>
    </lineage>
</organism>
<protein>
    <submittedName>
        <fullName evidence="3">2-oxo-4-hydroxy-4-carboxy-5-ureidoimidazoline decarboxylase</fullName>
    </submittedName>
</protein>
<dbReference type="GO" id="GO:0006144">
    <property type="term" value="P:purine nucleobase metabolic process"/>
    <property type="evidence" value="ECO:0007669"/>
    <property type="project" value="UniProtKB-KW"/>
</dbReference>
<dbReference type="InterPro" id="IPR018020">
    <property type="entry name" value="OHCU_decarboxylase"/>
</dbReference>
<dbReference type="EMBL" id="BPQB01000019">
    <property type="protein sequence ID" value="GJE91063.1"/>
    <property type="molecule type" value="Genomic_DNA"/>
</dbReference>
<dbReference type="PANTHER" id="PTHR37987">
    <property type="entry name" value="CHROMOSOME 9, WHOLE GENOME SHOTGUN SEQUENCE"/>
    <property type="match status" value="1"/>
</dbReference>
<evidence type="ECO:0000313" key="3">
    <source>
        <dbReference type="EMBL" id="GJE91063.1"/>
    </source>
</evidence>
<evidence type="ECO:0000259" key="2">
    <source>
        <dbReference type="Pfam" id="PF09349"/>
    </source>
</evidence>
<dbReference type="SUPFAM" id="SSF158694">
    <property type="entry name" value="UraD-Like"/>
    <property type="match status" value="1"/>
</dbReference>
<feature type="domain" description="Oxo-4-hydroxy-4-carboxy-5-ureidoimidazoline decarboxylase" evidence="2">
    <location>
        <begin position="20"/>
        <end position="145"/>
    </location>
</feature>
<comment type="caution">
    <text evidence="3">The sequence shown here is derived from an EMBL/GenBank/DDBJ whole genome shotgun (WGS) entry which is preliminary data.</text>
</comment>
<proteinExistence type="predicted"/>
<dbReference type="AlphaFoldDB" id="A0A9P3LE32"/>
<sequence>MSPLPALSAVLADPTPAADGALAQALALLFEPSPVLADVLAPQLARTLPGAVRTYSDLVDAALALLRTWDPALQAQFVGGHPRIGEVQHLSALSAREQAAAATPPAVLARLAHLNACYERRFPGLRYITFVNGRSREQVMREMEDVLGFLRSLSADEPPVESVAQVDVGGPVWRGEAQRAVEDVGKIAKARLKALGA</sequence>
<name>A0A9P3LE32_9APHY</name>
<reference evidence="3 4" key="1">
    <citation type="submission" date="2021-08" db="EMBL/GenBank/DDBJ databases">
        <title>Draft Genome Sequence of Phanerochaete sordida strain YK-624.</title>
        <authorList>
            <person name="Mori T."/>
            <person name="Dohra H."/>
            <person name="Suzuki T."/>
            <person name="Kawagishi H."/>
            <person name="Hirai H."/>
        </authorList>
    </citation>
    <scope>NUCLEOTIDE SEQUENCE [LARGE SCALE GENOMIC DNA]</scope>
    <source>
        <strain evidence="3 4">YK-624</strain>
    </source>
</reference>
<dbReference type="Gene3D" id="1.10.3330.10">
    <property type="entry name" value="Oxo-4-hydroxy-4-carboxy-5-ureidoimidazoline decarboxylase"/>
    <property type="match status" value="1"/>
</dbReference>
<accession>A0A9P3LE32</accession>
<dbReference type="Proteomes" id="UP000703269">
    <property type="component" value="Unassembled WGS sequence"/>
</dbReference>
<dbReference type="PANTHER" id="PTHR37987:SF1">
    <property type="entry name" value="OXO-4-HYDROXY-4-CARBOXY-5-UREIDOIMIDAZOLINE DECARBOXYLASE DOMAIN-CONTAINING PROTEIN"/>
    <property type="match status" value="1"/>
</dbReference>
<dbReference type="InterPro" id="IPR036778">
    <property type="entry name" value="OHCU_decarboxylase_sf"/>
</dbReference>
<keyword evidence="1" id="KW-0659">Purine metabolism</keyword>
<gene>
    <name evidence="3" type="ORF">PsYK624_072110</name>
</gene>
<dbReference type="Pfam" id="PF09349">
    <property type="entry name" value="OHCU_decarbox"/>
    <property type="match status" value="1"/>
</dbReference>
<evidence type="ECO:0000256" key="1">
    <source>
        <dbReference type="ARBA" id="ARBA00022631"/>
    </source>
</evidence>
<keyword evidence="4" id="KW-1185">Reference proteome</keyword>
<evidence type="ECO:0000313" key="4">
    <source>
        <dbReference type="Proteomes" id="UP000703269"/>
    </source>
</evidence>